<dbReference type="Gene3D" id="1.10.3520.10">
    <property type="entry name" value="Glycolipid transfer protein"/>
    <property type="match status" value="1"/>
</dbReference>
<organism evidence="3 4">
    <name type="scientific">Priapulus caudatus</name>
    <name type="common">Priapulid worm</name>
    <dbReference type="NCBI Taxonomy" id="37621"/>
    <lineage>
        <taxon>Eukaryota</taxon>
        <taxon>Metazoa</taxon>
        <taxon>Ecdysozoa</taxon>
        <taxon>Scalidophora</taxon>
        <taxon>Priapulida</taxon>
        <taxon>Priapulimorpha</taxon>
        <taxon>Priapulimorphida</taxon>
        <taxon>Priapulidae</taxon>
        <taxon>Priapulus</taxon>
    </lineage>
</organism>
<dbReference type="Pfam" id="PF08718">
    <property type="entry name" value="GLTP"/>
    <property type="match status" value="1"/>
</dbReference>
<keyword evidence="3" id="KW-1185">Reference proteome</keyword>
<dbReference type="InterPro" id="IPR014830">
    <property type="entry name" value="Glycolipid_transfer_prot_dom"/>
</dbReference>
<feature type="domain" description="Glycolipid transfer protein" evidence="2">
    <location>
        <begin position="20"/>
        <end position="168"/>
    </location>
</feature>
<dbReference type="SUPFAM" id="SSF110004">
    <property type="entry name" value="Glycolipid transfer protein, GLTP"/>
    <property type="match status" value="1"/>
</dbReference>
<dbReference type="RefSeq" id="XP_014678560.1">
    <property type="nucleotide sequence ID" value="XM_014823074.1"/>
</dbReference>
<dbReference type="Proteomes" id="UP000695022">
    <property type="component" value="Unplaced"/>
</dbReference>
<evidence type="ECO:0000313" key="3">
    <source>
        <dbReference type="Proteomes" id="UP000695022"/>
    </source>
</evidence>
<dbReference type="PANTHER" id="PTHR10219:SF25">
    <property type="entry name" value="PLECKSTRIN HOMOLOGY DOMAIN-CONTAINING FAMILY A MEMBER 8"/>
    <property type="match status" value="1"/>
</dbReference>
<reference evidence="4" key="1">
    <citation type="submission" date="2025-08" db="UniProtKB">
        <authorList>
            <consortium name="RefSeq"/>
        </authorList>
    </citation>
    <scope>IDENTIFICATION</scope>
</reference>
<evidence type="ECO:0000259" key="2">
    <source>
        <dbReference type="Pfam" id="PF08718"/>
    </source>
</evidence>
<sequence>MTNFFNGFQPRFSVPEDKRIDTKQFLDAASNIPAFFDLLSSAFKPVKSDVNGNVTKLRNRYLEDPEKFRTLNDLIDWELELIHLKSPPKVSVIDALLWLKRGLQYISVLLGAIVKDHRDGRQSELMSEHAASAYERTLKPHHNWMTQKLFQLCSKAVPYRRDFLKAACYGEEADVERTIGDMEAFLANLDSNLDVIAELYDSGNLHVHQR</sequence>
<evidence type="ECO:0000313" key="4">
    <source>
        <dbReference type="RefSeq" id="XP_014678560.1"/>
    </source>
</evidence>
<name>A0ABM1F289_PRICU</name>
<evidence type="ECO:0000256" key="1">
    <source>
        <dbReference type="ARBA" id="ARBA00022448"/>
    </source>
</evidence>
<protein>
    <submittedName>
        <fullName evidence="4">Glycolipid transfer protein-like</fullName>
    </submittedName>
</protein>
<dbReference type="InterPro" id="IPR036497">
    <property type="entry name" value="GLTP_sf"/>
</dbReference>
<dbReference type="PANTHER" id="PTHR10219">
    <property type="entry name" value="GLYCOLIPID TRANSFER PROTEIN-RELATED"/>
    <property type="match status" value="1"/>
</dbReference>
<accession>A0ABM1F289</accession>
<proteinExistence type="predicted"/>
<gene>
    <name evidence="4" type="primary">LOC106818358</name>
</gene>
<keyword evidence="1" id="KW-0813">Transport</keyword>
<dbReference type="GeneID" id="106818358"/>